<dbReference type="EMBL" id="BMOF01000001">
    <property type="protein sequence ID" value="GGJ91413.1"/>
    <property type="molecule type" value="Genomic_DNA"/>
</dbReference>
<keyword evidence="4" id="KW-1185">Reference proteome</keyword>
<name>A0A8J3F959_9BACI</name>
<evidence type="ECO:0000256" key="1">
    <source>
        <dbReference type="ARBA" id="ARBA00008950"/>
    </source>
</evidence>
<dbReference type="InterPro" id="IPR050126">
    <property type="entry name" value="Ap4A_hydrolase"/>
</dbReference>
<reference evidence="3" key="1">
    <citation type="journal article" date="2014" name="Int. J. Syst. Evol. Microbiol.">
        <title>Complete genome sequence of Corynebacterium casei LMG S-19264T (=DSM 44701T), isolated from a smear-ripened cheese.</title>
        <authorList>
            <consortium name="US DOE Joint Genome Institute (JGI-PGF)"/>
            <person name="Walter F."/>
            <person name="Albersmeier A."/>
            <person name="Kalinowski J."/>
            <person name="Ruckert C."/>
        </authorList>
    </citation>
    <scope>NUCLEOTIDE SEQUENCE</scope>
    <source>
        <strain evidence="3">JCM 14719</strain>
    </source>
</reference>
<dbReference type="PANTHER" id="PTHR42850">
    <property type="entry name" value="METALLOPHOSPHOESTERASE"/>
    <property type="match status" value="1"/>
</dbReference>
<proteinExistence type="inferred from homology"/>
<reference evidence="3" key="2">
    <citation type="submission" date="2020-09" db="EMBL/GenBank/DDBJ databases">
        <authorList>
            <person name="Sun Q."/>
            <person name="Ohkuma M."/>
        </authorList>
    </citation>
    <scope>NUCLEOTIDE SEQUENCE</scope>
    <source>
        <strain evidence="3">JCM 14719</strain>
    </source>
</reference>
<dbReference type="InterPro" id="IPR029052">
    <property type="entry name" value="Metallo-depent_PP-like"/>
</dbReference>
<evidence type="ECO:0000259" key="2">
    <source>
        <dbReference type="Pfam" id="PF12850"/>
    </source>
</evidence>
<gene>
    <name evidence="3" type="ORF">GCM10007043_01410</name>
</gene>
<feature type="domain" description="Calcineurin-like phosphoesterase" evidence="2">
    <location>
        <begin position="1"/>
        <end position="202"/>
    </location>
</feature>
<dbReference type="RefSeq" id="WP_172673436.1">
    <property type="nucleotide sequence ID" value="NZ_BMOF01000001.1"/>
</dbReference>
<dbReference type="InterPro" id="IPR024654">
    <property type="entry name" value="Calcineurin-like_PHP_lpxH"/>
</dbReference>
<dbReference type="GO" id="GO:0016791">
    <property type="term" value="F:phosphatase activity"/>
    <property type="evidence" value="ECO:0007669"/>
    <property type="project" value="TreeGrafter"/>
</dbReference>
<evidence type="ECO:0000313" key="3">
    <source>
        <dbReference type="EMBL" id="GGJ91413.1"/>
    </source>
</evidence>
<dbReference type="Proteomes" id="UP000637720">
    <property type="component" value="Unassembled WGS sequence"/>
</dbReference>
<dbReference type="PANTHER" id="PTHR42850:SF2">
    <property type="entry name" value="BLL5683 PROTEIN"/>
    <property type="match status" value="1"/>
</dbReference>
<dbReference type="SUPFAM" id="SSF56300">
    <property type="entry name" value="Metallo-dependent phosphatases"/>
    <property type="match status" value="1"/>
</dbReference>
<accession>A0A8J3F959</accession>
<evidence type="ECO:0000313" key="4">
    <source>
        <dbReference type="Proteomes" id="UP000637720"/>
    </source>
</evidence>
<sequence>MRIAVLSDIHGNALALDAVLDDMERHRVSQIWILGDLCFKGAMPQEVLERLQGLPYPTTFVKGNTDEWLVAGSPLGLSLSGEQEAAWRAVLHWTWYNLDKGARRFLQELPERKTVPLADGQTAFLFHATPQNLWDIVPADAPAATLDERFRQAEPDAALYAYGHIHHALVRMVAGKPVLNPGSVGLPFDGDPRASYALVESDGEHLACTLRRVPYDVEAYVRIAYARQHPAADEIAYIVRNGRPA</sequence>
<dbReference type="InterPro" id="IPR011152">
    <property type="entry name" value="Pesterase_MJ0912"/>
</dbReference>
<dbReference type="AlphaFoldDB" id="A0A8J3F959"/>
<protein>
    <submittedName>
        <fullName evidence="3">Phosphoesterase</fullName>
    </submittedName>
</protein>
<dbReference type="Pfam" id="PF12850">
    <property type="entry name" value="Metallophos_2"/>
    <property type="match status" value="1"/>
</dbReference>
<dbReference type="Gene3D" id="3.60.21.10">
    <property type="match status" value="1"/>
</dbReference>
<dbReference type="PIRSF" id="PIRSF000883">
    <property type="entry name" value="Pesterase_MJ0912"/>
    <property type="match status" value="1"/>
</dbReference>
<organism evidence="3 4">
    <name type="scientific">Calditerricola satsumensis</name>
    <dbReference type="NCBI Taxonomy" id="373054"/>
    <lineage>
        <taxon>Bacteria</taxon>
        <taxon>Bacillati</taxon>
        <taxon>Bacillota</taxon>
        <taxon>Bacilli</taxon>
        <taxon>Bacillales</taxon>
        <taxon>Bacillaceae</taxon>
        <taxon>Calditerricola</taxon>
    </lineage>
</organism>
<dbReference type="GO" id="GO:0005737">
    <property type="term" value="C:cytoplasm"/>
    <property type="evidence" value="ECO:0007669"/>
    <property type="project" value="TreeGrafter"/>
</dbReference>
<comment type="similarity">
    <text evidence="1">Belongs to the metallophosphoesterase superfamily. YfcE family.</text>
</comment>
<comment type="caution">
    <text evidence="3">The sequence shown here is derived from an EMBL/GenBank/DDBJ whole genome shotgun (WGS) entry which is preliminary data.</text>
</comment>